<dbReference type="GO" id="GO:0009055">
    <property type="term" value="F:electron transfer activity"/>
    <property type="evidence" value="ECO:0007669"/>
    <property type="project" value="TreeGrafter"/>
</dbReference>
<keyword evidence="2" id="KW-0479">Metal-binding</keyword>
<feature type="domain" description="2Fe-2S ferredoxin-type" evidence="5">
    <location>
        <begin position="52"/>
        <end position="154"/>
    </location>
</feature>
<evidence type="ECO:0000313" key="7">
    <source>
        <dbReference type="Proteomes" id="UP000266239"/>
    </source>
</evidence>
<dbReference type="Gene3D" id="3.10.20.30">
    <property type="match status" value="1"/>
</dbReference>
<comment type="caution">
    <text evidence="6">The sequence shown here is derived from an EMBL/GenBank/DDBJ whole genome shotgun (WGS) entry which is preliminary data.</text>
</comment>
<name>A0A397AWY5_APHAT</name>
<dbReference type="Pfam" id="PF00111">
    <property type="entry name" value="Fer2"/>
    <property type="match status" value="1"/>
</dbReference>
<dbReference type="AlphaFoldDB" id="A0A397AWY5"/>
<proteinExistence type="predicted"/>
<organism evidence="6 7">
    <name type="scientific">Aphanomyces astaci</name>
    <name type="common">Crayfish plague agent</name>
    <dbReference type="NCBI Taxonomy" id="112090"/>
    <lineage>
        <taxon>Eukaryota</taxon>
        <taxon>Sar</taxon>
        <taxon>Stramenopiles</taxon>
        <taxon>Oomycota</taxon>
        <taxon>Saprolegniomycetes</taxon>
        <taxon>Saprolegniales</taxon>
        <taxon>Verrucalvaceae</taxon>
        <taxon>Aphanomyces</taxon>
    </lineage>
</organism>
<dbReference type="SUPFAM" id="SSF54292">
    <property type="entry name" value="2Fe-2S ferredoxin-like"/>
    <property type="match status" value="1"/>
</dbReference>
<evidence type="ECO:0000313" key="6">
    <source>
        <dbReference type="EMBL" id="RHY10764.1"/>
    </source>
</evidence>
<dbReference type="InterPro" id="IPR036010">
    <property type="entry name" value="2Fe-2S_ferredoxin-like_sf"/>
</dbReference>
<dbReference type="GO" id="GO:0051537">
    <property type="term" value="F:2 iron, 2 sulfur cluster binding"/>
    <property type="evidence" value="ECO:0007669"/>
    <property type="project" value="UniProtKB-KW"/>
</dbReference>
<protein>
    <recommendedName>
        <fullName evidence="5">2Fe-2S ferredoxin-type domain-containing protein</fullName>
    </recommendedName>
</protein>
<dbReference type="CDD" id="cd00207">
    <property type="entry name" value="fer2"/>
    <property type="match status" value="1"/>
</dbReference>
<sequence>MMRAIVRSVLPSALRSAARPSMAKTAWNASRHQPVSLHNALCFTSRSFSDKIHVTFVEADGTKKDVSAVVGETFLEIAHNNDIELEGACGGELACSTCHCVFDPVVYATLPPITEEEEDMLDMAWGLTDTSRLGCQIKATPEMDGITVTIPDGSNNML</sequence>
<keyword evidence="3" id="KW-0408">Iron</keyword>
<dbReference type="InterPro" id="IPR012675">
    <property type="entry name" value="Beta-grasp_dom_sf"/>
</dbReference>
<dbReference type="GO" id="GO:0046872">
    <property type="term" value="F:metal ion binding"/>
    <property type="evidence" value="ECO:0007669"/>
    <property type="project" value="UniProtKB-KW"/>
</dbReference>
<evidence type="ECO:0000256" key="2">
    <source>
        <dbReference type="ARBA" id="ARBA00022723"/>
    </source>
</evidence>
<keyword evidence="4" id="KW-0411">Iron-sulfur</keyword>
<dbReference type="InterPro" id="IPR001041">
    <property type="entry name" value="2Fe-2S_ferredoxin-type"/>
</dbReference>
<dbReference type="GO" id="GO:0140647">
    <property type="term" value="P:P450-containing electron transport chain"/>
    <property type="evidence" value="ECO:0007669"/>
    <property type="project" value="InterPro"/>
</dbReference>
<dbReference type="PANTHER" id="PTHR23426:SF67">
    <property type="entry name" value="2FE-2S FERREDOXIN-TYPE DOMAIN-CONTAINING PROTEIN"/>
    <property type="match status" value="1"/>
</dbReference>
<reference evidence="6 7" key="1">
    <citation type="submission" date="2018-08" db="EMBL/GenBank/DDBJ databases">
        <title>Aphanomyces genome sequencing and annotation.</title>
        <authorList>
            <person name="Minardi D."/>
            <person name="Oidtmann B."/>
            <person name="Van Der Giezen M."/>
            <person name="Studholme D.J."/>
        </authorList>
    </citation>
    <scope>NUCLEOTIDE SEQUENCE [LARGE SCALE GENOMIC DNA]</scope>
    <source>
        <strain evidence="6 7">Yx</strain>
    </source>
</reference>
<evidence type="ECO:0000256" key="3">
    <source>
        <dbReference type="ARBA" id="ARBA00023004"/>
    </source>
</evidence>
<dbReference type="EMBL" id="QUTA01006533">
    <property type="protein sequence ID" value="RHY10764.1"/>
    <property type="molecule type" value="Genomic_DNA"/>
</dbReference>
<gene>
    <name evidence="6" type="ORF">DYB25_004910</name>
</gene>
<keyword evidence="1" id="KW-0001">2Fe-2S</keyword>
<dbReference type="InterPro" id="IPR001055">
    <property type="entry name" value="Adrenodoxin-like"/>
</dbReference>
<dbReference type="PROSITE" id="PS51085">
    <property type="entry name" value="2FE2S_FER_2"/>
    <property type="match status" value="1"/>
</dbReference>
<dbReference type="GO" id="GO:0005739">
    <property type="term" value="C:mitochondrion"/>
    <property type="evidence" value="ECO:0007669"/>
    <property type="project" value="TreeGrafter"/>
</dbReference>
<dbReference type="PANTHER" id="PTHR23426">
    <property type="entry name" value="FERREDOXIN/ADRENODOXIN"/>
    <property type="match status" value="1"/>
</dbReference>
<accession>A0A397AWY5</accession>
<dbReference type="VEuPathDB" id="FungiDB:H257_00505"/>
<evidence type="ECO:0000256" key="4">
    <source>
        <dbReference type="ARBA" id="ARBA00023014"/>
    </source>
</evidence>
<evidence type="ECO:0000259" key="5">
    <source>
        <dbReference type="PROSITE" id="PS51085"/>
    </source>
</evidence>
<dbReference type="PRINTS" id="PR00355">
    <property type="entry name" value="ADRENODOXIN"/>
</dbReference>
<evidence type="ECO:0000256" key="1">
    <source>
        <dbReference type="ARBA" id="ARBA00022714"/>
    </source>
</evidence>
<dbReference type="Proteomes" id="UP000266239">
    <property type="component" value="Unassembled WGS sequence"/>
</dbReference>